<gene>
    <name evidence="2" type="ORF">WKW82_10530</name>
</gene>
<organism evidence="2 3">
    <name type="scientific">Variovorax rhizosphaerae</name>
    <dbReference type="NCBI Taxonomy" id="1836200"/>
    <lineage>
        <taxon>Bacteria</taxon>
        <taxon>Pseudomonadati</taxon>
        <taxon>Pseudomonadota</taxon>
        <taxon>Betaproteobacteria</taxon>
        <taxon>Burkholderiales</taxon>
        <taxon>Comamonadaceae</taxon>
        <taxon>Variovorax</taxon>
    </lineage>
</organism>
<dbReference type="EMBL" id="JBBKZT010000004">
    <property type="protein sequence ID" value="MEJ8847087.1"/>
    <property type="molecule type" value="Genomic_DNA"/>
</dbReference>
<accession>A0ABU8WKF7</accession>
<comment type="caution">
    <text evidence="2">The sequence shown here is derived from an EMBL/GenBank/DDBJ whole genome shotgun (WGS) entry which is preliminary data.</text>
</comment>
<evidence type="ECO:0000313" key="3">
    <source>
        <dbReference type="Proteomes" id="UP001385892"/>
    </source>
</evidence>
<dbReference type="Proteomes" id="UP001385892">
    <property type="component" value="Unassembled WGS sequence"/>
</dbReference>
<proteinExistence type="predicted"/>
<feature type="region of interest" description="Disordered" evidence="1">
    <location>
        <begin position="1"/>
        <end position="29"/>
    </location>
</feature>
<sequence length="62" mass="6969">MYKRLRALAKERSLTPRSKPHWAGKDAENESSMHCWETAHMDSKAAISAGSGNWRVRVKSVG</sequence>
<evidence type="ECO:0000313" key="2">
    <source>
        <dbReference type="EMBL" id="MEJ8847087.1"/>
    </source>
</evidence>
<evidence type="ECO:0000256" key="1">
    <source>
        <dbReference type="SAM" id="MobiDB-lite"/>
    </source>
</evidence>
<dbReference type="RefSeq" id="WP_340342234.1">
    <property type="nucleotide sequence ID" value="NZ_JBBKZT010000004.1"/>
</dbReference>
<name>A0ABU8WKF7_9BURK</name>
<reference evidence="2 3" key="1">
    <citation type="submission" date="2024-03" db="EMBL/GenBank/DDBJ databases">
        <title>Novel species of the genus Variovorax.</title>
        <authorList>
            <person name="Liu Q."/>
            <person name="Xin Y.-H."/>
        </authorList>
    </citation>
    <scope>NUCLEOTIDE SEQUENCE [LARGE SCALE GENOMIC DNA]</scope>
    <source>
        <strain evidence="2 3">KACC 18900</strain>
    </source>
</reference>
<protein>
    <submittedName>
        <fullName evidence="2">Uncharacterized protein</fullName>
    </submittedName>
</protein>
<keyword evidence="3" id="KW-1185">Reference proteome</keyword>